<accession>A0A9W9WGL7</accession>
<proteinExistence type="predicted"/>
<sequence length="240" mass="26673">MAPGCTDAGTICNLEAFMREISKTKKDVQRDANKKIIKTPDGKPIIIQIPEFDKVDWALIGEGADLSVFSAEIDKSGFSGKVDNMKMFKGWDQKDNFESVMTLAEDIGKKAIAKLKANKNANADDRINKTLAALKAHADARRYDVAQKIVEKFETEMKAKGISVVYTDPIERPPVPGYRKIDTDKTISENMDKVGFSKMEKVVRDFVKKYNSAGTSLSHVEAIAQTQGMHDHLAEACKRN</sequence>
<keyword evidence="2" id="KW-1185">Reference proteome</keyword>
<dbReference type="AlphaFoldDB" id="A0A9W9WGL7"/>
<evidence type="ECO:0000313" key="2">
    <source>
        <dbReference type="Proteomes" id="UP001147760"/>
    </source>
</evidence>
<name>A0A9W9WGL7_9EURO</name>
<organism evidence="1 2">
    <name type="scientific">Penicillium desertorum</name>
    <dbReference type="NCBI Taxonomy" id="1303715"/>
    <lineage>
        <taxon>Eukaryota</taxon>
        <taxon>Fungi</taxon>
        <taxon>Dikarya</taxon>
        <taxon>Ascomycota</taxon>
        <taxon>Pezizomycotina</taxon>
        <taxon>Eurotiomycetes</taxon>
        <taxon>Eurotiomycetidae</taxon>
        <taxon>Eurotiales</taxon>
        <taxon>Aspergillaceae</taxon>
        <taxon>Penicillium</taxon>
    </lineage>
</organism>
<gene>
    <name evidence="1" type="ORF">N7530_011003</name>
</gene>
<dbReference type="EMBL" id="JAPWDO010000008">
    <property type="protein sequence ID" value="KAJ5459059.1"/>
    <property type="molecule type" value="Genomic_DNA"/>
</dbReference>
<evidence type="ECO:0000313" key="1">
    <source>
        <dbReference type="EMBL" id="KAJ5459059.1"/>
    </source>
</evidence>
<reference evidence="1" key="1">
    <citation type="submission" date="2022-12" db="EMBL/GenBank/DDBJ databases">
        <authorList>
            <person name="Petersen C."/>
        </authorList>
    </citation>
    <scope>NUCLEOTIDE SEQUENCE</scope>
    <source>
        <strain evidence="1">IBT 17660</strain>
    </source>
</reference>
<dbReference type="OrthoDB" id="4895973at2759"/>
<dbReference type="Proteomes" id="UP001147760">
    <property type="component" value="Unassembled WGS sequence"/>
</dbReference>
<reference evidence="1" key="2">
    <citation type="journal article" date="2023" name="IMA Fungus">
        <title>Comparative genomic study of the Penicillium genus elucidates a diverse pangenome and 15 lateral gene transfer events.</title>
        <authorList>
            <person name="Petersen C."/>
            <person name="Sorensen T."/>
            <person name="Nielsen M.R."/>
            <person name="Sondergaard T.E."/>
            <person name="Sorensen J.L."/>
            <person name="Fitzpatrick D.A."/>
            <person name="Frisvad J.C."/>
            <person name="Nielsen K.L."/>
        </authorList>
    </citation>
    <scope>NUCLEOTIDE SEQUENCE</scope>
    <source>
        <strain evidence="1">IBT 17660</strain>
    </source>
</reference>
<protein>
    <submittedName>
        <fullName evidence="1">Uncharacterized protein</fullName>
    </submittedName>
</protein>
<comment type="caution">
    <text evidence="1">The sequence shown here is derived from an EMBL/GenBank/DDBJ whole genome shotgun (WGS) entry which is preliminary data.</text>
</comment>